<feature type="domain" description="Phosphotyrosine protein phosphatase I" evidence="1">
    <location>
        <begin position="5"/>
        <end position="50"/>
    </location>
</feature>
<dbReference type="Pfam" id="PF01451">
    <property type="entry name" value="LMWPc"/>
    <property type="match status" value="1"/>
</dbReference>
<keyword evidence="3" id="KW-1185">Reference proteome</keyword>
<dbReference type="InterPro" id="IPR016919">
    <property type="entry name" value="UCP029416_PTP"/>
</dbReference>
<dbReference type="AlphaFoldDB" id="A0A2N9YGE4"/>
<dbReference type="InterPro" id="IPR036196">
    <property type="entry name" value="Ptyr_pPase_sf"/>
</dbReference>
<dbReference type="KEGG" id="blep:AL038_10835"/>
<evidence type="ECO:0000313" key="3">
    <source>
        <dbReference type="Proteomes" id="UP000234271"/>
    </source>
</evidence>
<dbReference type="Proteomes" id="UP000234271">
    <property type="component" value="Chromosome"/>
</dbReference>
<dbReference type="SUPFAM" id="SSF52788">
    <property type="entry name" value="Phosphotyrosine protein phosphatases I"/>
    <property type="match status" value="1"/>
</dbReference>
<sequence length="110" mass="12705">MTIKILFICSQNKWRSPTAEQIFSENSAVECLSAGLNHDAENPLTPELVSWAEIIFVMERKHKEKLSTNYQAQLLNTRIICLNIKDNYKFMQPELIKLLKSKVTPFLPPI</sequence>
<proteinExistence type="predicted"/>
<dbReference type="EMBL" id="CP018889">
    <property type="protein sequence ID" value="AUI69592.1"/>
    <property type="molecule type" value="Genomic_DNA"/>
</dbReference>
<dbReference type="STRING" id="288004.AL038_10835"/>
<evidence type="ECO:0000259" key="1">
    <source>
        <dbReference type="Pfam" id="PF01451"/>
    </source>
</evidence>
<dbReference type="Gene3D" id="3.40.50.2300">
    <property type="match status" value="1"/>
</dbReference>
<dbReference type="OrthoDB" id="7210484at2"/>
<protein>
    <submittedName>
        <fullName evidence="2">Phosphotyrosine protein phosphatase</fullName>
    </submittedName>
</protein>
<name>A0A2N9YGE4_9GAMM</name>
<dbReference type="RefSeq" id="WP_062152736.1">
    <property type="nucleotide sequence ID" value="NZ_CP012373.2"/>
</dbReference>
<gene>
    <name evidence="2" type="ORF">BLE401_13435</name>
</gene>
<reference evidence="3" key="1">
    <citation type="submission" date="2016-12" db="EMBL/GenBank/DDBJ databases">
        <title>Complete Genome Sequence of Beggiatoa leptomitiformis D-401.</title>
        <authorList>
            <person name="Fomenkov A."/>
            <person name="Vincze T."/>
            <person name="Grabovich M."/>
            <person name="Anton B.P."/>
            <person name="Dubinina G."/>
            <person name="Orlova M."/>
            <person name="Belousova E."/>
            <person name="Roberts R.J."/>
        </authorList>
    </citation>
    <scope>NUCLEOTIDE SEQUENCE [LARGE SCALE GENOMIC DNA]</scope>
    <source>
        <strain evidence="3">D-401</strain>
    </source>
</reference>
<evidence type="ECO:0000313" key="2">
    <source>
        <dbReference type="EMBL" id="AUI69592.1"/>
    </source>
</evidence>
<organism evidence="2 3">
    <name type="scientific">Beggiatoa leptomitoformis</name>
    <dbReference type="NCBI Taxonomy" id="288004"/>
    <lineage>
        <taxon>Bacteria</taxon>
        <taxon>Pseudomonadati</taxon>
        <taxon>Pseudomonadota</taxon>
        <taxon>Gammaproteobacteria</taxon>
        <taxon>Thiotrichales</taxon>
        <taxon>Thiotrichaceae</taxon>
        <taxon>Beggiatoa</taxon>
    </lineage>
</organism>
<accession>A0A2N9YGE4</accession>
<dbReference type="PIRSF" id="PIRSF029416">
    <property type="entry name" value="UCP029416_PTP"/>
    <property type="match status" value="1"/>
</dbReference>
<dbReference type="InterPro" id="IPR023485">
    <property type="entry name" value="Ptyr_pPase"/>
</dbReference>